<dbReference type="PROSITE" id="PS50088">
    <property type="entry name" value="ANK_REPEAT"/>
    <property type="match status" value="1"/>
</dbReference>
<gene>
    <name evidence="2" type="ORF">Ae201684_001450</name>
</gene>
<comment type="caution">
    <text evidence="2">The sequence shown here is derived from an EMBL/GenBank/DDBJ whole genome shotgun (WGS) entry which is preliminary data.</text>
</comment>
<dbReference type="PROSITE" id="PS50297">
    <property type="entry name" value="ANK_REP_REGION"/>
    <property type="match status" value="1"/>
</dbReference>
<protein>
    <submittedName>
        <fullName evidence="2">Uncharacterized protein</fullName>
    </submittedName>
</protein>
<dbReference type="SUPFAM" id="SSF48403">
    <property type="entry name" value="Ankyrin repeat"/>
    <property type="match status" value="1"/>
</dbReference>
<name>A0A6G0XTQ0_9STRA</name>
<dbReference type="InterPro" id="IPR036770">
    <property type="entry name" value="Ankyrin_rpt-contain_sf"/>
</dbReference>
<dbReference type="Gene3D" id="1.25.40.20">
    <property type="entry name" value="Ankyrin repeat-containing domain"/>
    <property type="match status" value="1"/>
</dbReference>
<dbReference type="VEuPathDB" id="FungiDB:AeMF1_002689"/>
<proteinExistence type="predicted"/>
<organism evidence="2 3">
    <name type="scientific">Aphanomyces euteiches</name>
    <dbReference type="NCBI Taxonomy" id="100861"/>
    <lineage>
        <taxon>Eukaryota</taxon>
        <taxon>Sar</taxon>
        <taxon>Stramenopiles</taxon>
        <taxon>Oomycota</taxon>
        <taxon>Saprolegniomycetes</taxon>
        <taxon>Saprolegniales</taxon>
        <taxon>Verrucalvaceae</taxon>
        <taxon>Aphanomyces</taxon>
    </lineage>
</organism>
<dbReference type="EMBL" id="VJMJ01000012">
    <property type="protein sequence ID" value="KAF0743802.1"/>
    <property type="molecule type" value="Genomic_DNA"/>
</dbReference>
<dbReference type="AlphaFoldDB" id="A0A6G0XTQ0"/>
<keyword evidence="3" id="KW-1185">Reference proteome</keyword>
<dbReference type="Pfam" id="PF00023">
    <property type="entry name" value="Ank"/>
    <property type="match status" value="1"/>
</dbReference>
<accession>A0A6G0XTQ0</accession>
<evidence type="ECO:0000256" key="1">
    <source>
        <dbReference type="PROSITE-ProRule" id="PRU00023"/>
    </source>
</evidence>
<evidence type="ECO:0000313" key="3">
    <source>
        <dbReference type="Proteomes" id="UP000481153"/>
    </source>
</evidence>
<feature type="repeat" description="ANK" evidence="1">
    <location>
        <begin position="93"/>
        <end position="125"/>
    </location>
</feature>
<reference evidence="2 3" key="1">
    <citation type="submission" date="2019-07" db="EMBL/GenBank/DDBJ databases">
        <title>Genomics analysis of Aphanomyces spp. identifies a new class of oomycete effector associated with host adaptation.</title>
        <authorList>
            <person name="Gaulin E."/>
        </authorList>
    </citation>
    <scope>NUCLEOTIDE SEQUENCE [LARGE SCALE GENOMIC DNA]</scope>
    <source>
        <strain evidence="2 3">ATCC 201684</strain>
    </source>
</reference>
<dbReference type="Proteomes" id="UP000481153">
    <property type="component" value="Unassembled WGS sequence"/>
</dbReference>
<evidence type="ECO:0000313" key="2">
    <source>
        <dbReference type="EMBL" id="KAF0743802.1"/>
    </source>
</evidence>
<dbReference type="InterPro" id="IPR002110">
    <property type="entry name" value="Ankyrin_rpt"/>
</dbReference>
<keyword evidence="1" id="KW-0040">ANK repeat</keyword>
<sequence>MGQNLSADATEIVHFRKMVKHTYYNNVAKLEKHTLEASLGFQISRASFLELCNRTEGRIAAIADTRQREAKMAKHVDEKMEFFAAVEEGKIVLGDTLLHLAARLDHVDVIEFLLEKGLHENVPNFHGHFAHQVCLHPSIQMLMDDVVLVHDVLGFDYDDEAKAHRIVRNLRRLWPLWMFDSSEAAHLVKVVGDVRSSHPFLNIYIKIANAMADRYRFRVTMTCLPIAIELLQQNEIKAYEAKRAFQAWPTPDKLQLVWDVLTTHFPKWTHVHDVEKDVAYLQFIQDAMAAWITVADDFRLYYKDEAAKNMPTPDTLQNYERQIWKSRLGPSQDEVEDLCAHIDGVQRYTRLSHLKA</sequence>